<protein>
    <submittedName>
        <fullName evidence="7">Chain length determinant protein tyrosine kinase EpsG</fullName>
    </submittedName>
</protein>
<dbReference type="AlphaFoldDB" id="A0A3N7HVK7"/>
<keyword evidence="3 7" id="KW-0418">Kinase</keyword>
<evidence type="ECO:0000313" key="8">
    <source>
        <dbReference type="Proteomes" id="UP000267464"/>
    </source>
</evidence>
<evidence type="ECO:0000256" key="3">
    <source>
        <dbReference type="ARBA" id="ARBA00022777"/>
    </source>
</evidence>
<evidence type="ECO:0000259" key="6">
    <source>
        <dbReference type="Pfam" id="PF13614"/>
    </source>
</evidence>
<dbReference type="NCBIfam" id="TIGR03029">
    <property type="entry name" value="EpsG"/>
    <property type="match status" value="1"/>
</dbReference>
<dbReference type="InterPro" id="IPR025669">
    <property type="entry name" value="AAA_dom"/>
</dbReference>
<proteinExistence type="predicted"/>
<dbReference type="OrthoDB" id="9808257at2"/>
<dbReference type="NCBIfam" id="TIGR01007">
    <property type="entry name" value="eps_fam"/>
    <property type="match status" value="1"/>
</dbReference>
<dbReference type="GO" id="GO:0005524">
    <property type="term" value="F:ATP binding"/>
    <property type="evidence" value="ECO:0007669"/>
    <property type="project" value="UniProtKB-KW"/>
</dbReference>
<feature type="domain" description="AAA" evidence="6">
    <location>
        <begin position="123"/>
        <end position="252"/>
    </location>
</feature>
<sequence>MKMTVSVATGAPRANRSIGAILMDSGVLTPEDAERIIQFQKEHDIRFGEAAIRLGLLTEADIQYALSRQFSYAYLRASAEKKTLSDELVAAYQPFSPRVEQLRAIRSQLMLRWFDKTEQRQVLTVVGTDPGVGRTYLAANLAIIFSQLGERTLLIDADMRNPRQHELFLLQNKVGLSTVLAGRSRDEAIIRITDLAGLYVLPSGPIPPNPLELLSKMNLDEFLIHARASFDVVIIDTPSLSVGEDAAMIAARTGSVLAVARTGATRVHAFNDMVQGLTESGVAVVGSVLNDVPPPKKAKKK</sequence>
<dbReference type="EMBL" id="QUSW01000001">
    <property type="protein sequence ID" value="RQP26354.1"/>
    <property type="molecule type" value="Genomic_DNA"/>
</dbReference>
<evidence type="ECO:0000256" key="5">
    <source>
        <dbReference type="ARBA" id="ARBA00023137"/>
    </source>
</evidence>
<keyword evidence="5" id="KW-0829">Tyrosine-protein kinase</keyword>
<comment type="caution">
    <text evidence="7">The sequence shown here is derived from an EMBL/GenBank/DDBJ whole genome shotgun (WGS) entry which is preliminary data.</text>
</comment>
<name>A0A3N7HVK7_9BURK</name>
<dbReference type="SUPFAM" id="SSF160246">
    <property type="entry name" value="EspE N-terminal domain-like"/>
    <property type="match status" value="1"/>
</dbReference>
<dbReference type="InterPro" id="IPR017479">
    <property type="entry name" value="Tyr_kinase_chain_length_EpsG"/>
</dbReference>
<evidence type="ECO:0000256" key="2">
    <source>
        <dbReference type="ARBA" id="ARBA00022741"/>
    </source>
</evidence>
<keyword evidence="8" id="KW-1185">Reference proteome</keyword>
<dbReference type="InterPro" id="IPR037257">
    <property type="entry name" value="T2SS_E_N_sf"/>
</dbReference>
<dbReference type="SUPFAM" id="SSF52540">
    <property type="entry name" value="P-loop containing nucleoside triphosphate hydrolases"/>
    <property type="match status" value="1"/>
</dbReference>
<dbReference type="CDD" id="cd05387">
    <property type="entry name" value="BY-kinase"/>
    <property type="match status" value="1"/>
</dbReference>
<gene>
    <name evidence="7" type="primary">epsG</name>
    <name evidence="7" type="ORF">DZC73_04840</name>
</gene>
<dbReference type="Proteomes" id="UP000267464">
    <property type="component" value="Unassembled WGS sequence"/>
</dbReference>
<evidence type="ECO:0000313" key="7">
    <source>
        <dbReference type="EMBL" id="RQP26354.1"/>
    </source>
</evidence>
<reference evidence="7 8" key="1">
    <citation type="submission" date="2018-08" db="EMBL/GenBank/DDBJ databases">
        <authorList>
            <person name="Khan S.A."/>
            <person name="Jeon C.O."/>
            <person name="Chun B.H."/>
            <person name="Jeong S.E."/>
        </authorList>
    </citation>
    <scope>NUCLEOTIDE SEQUENCE [LARGE SCALE GENOMIC DNA]</scope>
    <source>
        <strain evidence="7 8">S-16</strain>
    </source>
</reference>
<dbReference type="GO" id="GO:0004713">
    <property type="term" value="F:protein tyrosine kinase activity"/>
    <property type="evidence" value="ECO:0007669"/>
    <property type="project" value="UniProtKB-KW"/>
</dbReference>
<organism evidence="7 8">
    <name type="scientific">Piscinibacter terrae</name>
    <dbReference type="NCBI Taxonomy" id="2496871"/>
    <lineage>
        <taxon>Bacteria</taxon>
        <taxon>Pseudomonadati</taxon>
        <taxon>Pseudomonadota</taxon>
        <taxon>Betaproteobacteria</taxon>
        <taxon>Burkholderiales</taxon>
        <taxon>Sphaerotilaceae</taxon>
        <taxon>Piscinibacter</taxon>
    </lineage>
</organism>
<keyword evidence="1" id="KW-0808">Transferase</keyword>
<dbReference type="InterPro" id="IPR005702">
    <property type="entry name" value="Wzc-like_C"/>
</dbReference>
<dbReference type="RefSeq" id="WP_124539033.1">
    <property type="nucleotide sequence ID" value="NZ_QUSW01000001.1"/>
</dbReference>
<keyword evidence="2" id="KW-0547">Nucleotide-binding</keyword>
<reference evidence="7 8" key="2">
    <citation type="submission" date="2018-12" db="EMBL/GenBank/DDBJ databases">
        <title>Rhizobacter gummiphilus sp. nov., a rubber-degrading bacterium isolated from the soil of a botanical garden in Japan.</title>
        <authorList>
            <person name="Shunsuke S.S."/>
        </authorList>
    </citation>
    <scope>NUCLEOTIDE SEQUENCE [LARGE SCALE GENOMIC DNA]</scope>
    <source>
        <strain evidence="7 8">S-16</strain>
    </source>
</reference>
<dbReference type="InterPro" id="IPR027417">
    <property type="entry name" value="P-loop_NTPase"/>
</dbReference>
<evidence type="ECO:0000256" key="4">
    <source>
        <dbReference type="ARBA" id="ARBA00022840"/>
    </source>
</evidence>
<dbReference type="PANTHER" id="PTHR32309">
    <property type="entry name" value="TYROSINE-PROTEIN KINASE"/>
    <property type="match status" value="1"/>
</dbReference>
<accession>A0A3N7HVK7</accession>
<dbReference type="Gene3D" id="3.40.50.300">
    <property type="entry name" value="P-loop containing nucleotide triphosphate hydrolases"/>
    <property type="match status" value="1"/>
</dbReference>
<keyword evidence="4" id="KW-0067">ATP-binding</keyword>
<dbReference type="InterPro" id="IPR050445">
    <property type="entry name" value="Bact_polysacc_biosynth/exp"/>
</dbReference>
<dbReference type="Pfam" id="PF13614">
    <property type="entry name" value="AAA_31"/>
    <property type="match status" value="1"/>
</dbReference>
<dbReference type="PANTHER" id="PTHR32309:SF31">
    <property type="entry name" value="CAPSULAR EXOPOLYSACCHARIDE FAMILY"/>
    <property type="match status" value="1"/>
</dbReference>
<evidence type="ECO:0000256" key="1">
    <source>
        <dbReference type="ARBA" id="ARBA00022679"/>
    </source>
</evidence>